<evidence type="ECO:0000313" key="4">
    <source>
        <dbReference type="Proteomes" id="UP000005096"/>
    </source>
</evidence>
<gene>
    <name evidence="3" type="ORF">Apau_0681</name>
</gene>
<dbReference type="SUPFAM" id="SSF51182">
    <property type="entry name" value="RmlC-like cupins"/>
    <property type="match status" value="1"/>
</dbReference>
<dbReference type="HOGENOM" id="CLU_116722_4_1_0"/>
<dbReference type="AlphaFoldDB" id="E3CUN0"/>
<dbReference type="InterPro" id="IPR014710">
    <property type="entry name" value="RmlC-like_jellyroll"/>
</dbReference>
<dbReference type="Pfam" id="PF07883">
    <property type="entry name" value="Cupin_2"/>
    <property type="match status" value="1"/>
</dbReference>
<dbReference type="PANTHER" id="PTHR37694:SF1">
    <property type="entry name" value="SLR8022 PROTEIN"/>
    <property type="match status" value="1"/>
</dbReference>
<dbReference type="RefSeq" id="WP_006300272.1">
    <property type="nucleotide sequence ID" value="NZ_CM001022.1"/>
</dbReference>
<name>E3CUN0_9BACT</name>
<sequence length="139" mass="15452">MAEIQGASGRLEDLPLHNASALAPGVIKRIVFGPGQHWDDYVVRYFILPPGESIPPHTHEWDHFVVAVKGHGQVTVEGVPHDLPELSWGHVPPGVEHVFANVGDTDFAFFCIVPTHGDPHAKKTRMRQDRADRKERESS</sequence>
<dbReference type="InterPro" id="IPR011051">
    <property type="entry name" value="RmlC_Cupin_sf"/>
</dbReference>
<evidence type="ECO:0000313" key="3">
    <source>
        <dbReference type="EMBL" id="EFQ23110.1"/>
    </source>
</evidence>
<evidence type="ECO:0000259" key="2">
    <source>
        <dbReference type="Pfam" id="PF07883"/>
    </source>
</evidence>
<dbReference type="Gene3D" id="2.60.120.10">
    <property type="entry name" value="Jelly Rolls"/>
    <property type="match status" value="1"/>
</dbReference>
<dbReference type="EMBL" id="CM001022">
    <property type="protein sequence ID" value="EFQ23110.1"/>
    <property type="molecule type" value="Genomic_DNA"/>
</dbReference>
<accession>E3CUN0</accession>
<dbReference type="PANTHER" id="PTHR37694">
    <property type="entry name" value="SLR8022 PROTEIN"/>
    <property type="match status" value="1"/>
</dbReference>
<evidence type="ECO:0000256" key="1">
    <source>
        <dbReference type="SAM" id="MobiDB-lite"/>
    </source>
</evidence>
<organism evidence="3 4">
    <name type="scientific">Aminomonas paucivorans DSM 12260</name>
    <dbReference type="NCBI Taxonomy" id="584708"/>
    <lineage>
        <taxon>Bacteria</taxon>
        <taxon>Thermotogati</taxon>
        <taxon>Synergistota</taxon>
        <taxon>Synergistia</taxon>
        <taxon>Synergistales</taxon>
        <taxon>Synergistaceae</taxon>
        <taxon>Aminomonas</taxon>
    </lineage>
</organism>
<dbReference type="PaxDb" id="584708-Apau_0681"/>
<feature type="domain" description="Cupin type-2" evidence="2">
    <location>
        <begin position="45"/>
        <end position="113"/>
    </location>
</feature>
<feature type="region of interest" description="Disordered" evidence="1">
    <location>
        <begin position="119"/>
        <end position="139"/>
    </location>
</feature>
<dbReference type="eggNOG" id="COG1917">
    <property type="taxonomic scope" value="Bacteria"/>
</dbReference>
<protein>
    <submittedName>
        <fullName evidence="3">Cupin 2 conserved barrel domain protein</fullName>
    </submittedName>
</protein>
<proteinExistence type="predicted"/>
<dbReference type="Proteomes" id="UP000005096">
    <property type="component" value="Chromosome"/>
</dbReference>
<reference evidence="3 4" key="1">
    <citation type="journal article" date="2010" name="Stand. Genomic Sci.">
        <title>Non-contiguous finished genome sequence of Aminomonas paucivorans type strain (GLU-3).</title>
        <authorList>
            <person name="Pitluck S."/>
            <person name="Yasawong M."/>
            <person name="Held B."/>
            <person name="Lapidus A."/>
            <person name="Nolan M."/>
            <person name="Copeland A."/>
            <person name="Lucas S."/>
            <person name="Del Rio T.G."/>
            <person name="Tice H."/>
            <person name="Cheng J.F."/>
            <person name="Chertkov O."/>
            <person name="Goodwin L."/>
            <person name="Tapia R."/>
            <person name="Han C."/>
            <person name="Liolios K."/>
            <person name="Ivanova N."/>
            <person name="Mavromatis K."/>
            <person name="Ovchinnikova G."/>
            <person name="Pati A."/>
            <person name="Chen A."/>
            <person name="Palaniappan K."/>
            <person name="Land M."/>
            <person name="Hauser L."/>
            <person name="Chang Y.J."/>
            <person name="Jeffries C.D."/>
            <person name="Pukall R."/>
            <person name="Spring S."/>
            <person name="Rohde M."/>
            <person name="Sikorski J."/>
            <person name="Goker M."/>
            <person name="Woyke T."/>
            <person name="Bristow J."/>
            <person name="Eisen J.A."/>
            <person name="Markowitz V."/>
            <person name="Hugenholtz P."/>
            <person name="Kyrpides N.C."/>
            <person name="Klenk H.P."/>
        </authorList>
    </citation>
    <scope>NUCLEOTIDE SEQUENCE [LARGE SCALE GENOMIC DNA]</scope>
    <source>
        <strain evidence="3 4">DSM 12260</strain>
    </source>
</reference>
<dbReference type="InterPro" id="IPR013096">
    <property type="entry name" value="Cupin_2"/>
</dbReference>
<dbReference type="OrthoDB" id="9791297at2"/>
<dbReference type="STRING" id="584708.Apau_0681"/>
<keyword evidence="4" id="KW-1185">Reference proteome</keyword>